<dbReference type="InterPro" id="IPR034505">
    <property type="entry name" value="Coproporphyrinogen-III_oxidase"/>
</dbReference>
<keyword evidence="5" id="KW-0411">Iron-sulfur</keyword>
<dbReference type="PANTHER" id="PTHR13932:SF5">
    <property type="entry name" value="RADICAL S-ADENOSYL METHIONINE DOMAIN-CONTAINING PROTEIN 1, MITOCHONDRIAL"/>
    <property type="match status" value="1"/>
</dbReference>
<keyword evidence="3" id="KW-0479">Metal-binding</keyword>
<evidence type="ECO:0000256" key="3">
    <source>
        <dbReference type="ARBA" id="ARBA00022723"/>
    </source>
</evidence>
<proteinExistence type="predicted"/>
<dbReference type="SFLD" id="SFLDG01065">
    <property type="entry name" value="anaerobic_coproporphyrinogen-I"/>
    <property type="match status" value="1"/>
</dbReference>
<dbReference type="PANTHER" id="PTHR13932">
    <property type="entry name" value="COPROPORPHYRINIGEN III OXIDASE"/>
    <property type="match status" value="1"/>
</dbReference>
<dbReference type="GO" id="GO:0046872">
    <property type="term" value="F:metal ion binding"/>
    <property type="evidence" value="ECO:0007669"/>
    <property type="project" value="UniProtKB-KW"/>
</dbReference>
<dbReference type="InterPro" id="IPR013785">
    <property type="entry name" value="Aldolase_TIM"/>
</dbReference>
<comment type="cofactor">
    <cofactor evidence="1">
        <name>[4Fe-4S] cluster</name>
        <dbReference type="ChEBI" id="CHEBI:49883"/>
    </cofactor>
</comment>
<protein>
    <submittedName>
        <fullName evidence="7">Oxygen-independent coproporphyrinogen III oxidase</fullName>
    </submittedName>
</protein>
<name>A0A5E4UB10_9BURK</name>
<dbReference type="OrthoDB" id="9808022at2"/>
<dbReference type="SUPFAM" id="SSF102114">
    <property type="entry name" value="Radical SAM enzymes"/>
    <property type="match status" value="1"/>
</dbReference>
<keyword evidence="2" id="KW-0949">S-adenosyl-L-methionine</keyword>
<dbReference type="Pfam" id="PF04055">
    <property type="entry name" value="Radical_SAM"/>
    <property type="match status" value="1"/>
</dbReference>
<gene>
    <name evidence="7" type="ORF">PCE31106_01906</name>
</gene>
<dbReference type="Gene3D" id="3.20.20.70">
    <property type="entry name" value="Aldolase class I"/>
    <property type="match status" value="1"/>
</dbReference>
<dbReference type="Proteomes" id="UP000384354">
    <property type="component" value="Unassembled WGS sequence"/>
</dbReference>
<evidence type="ECO:0000259" key="6">
    <source>
        <dbReference type="SMART" id="SM00729"/>
    </source>
</evidence>
<dbReference type="SFLD" id="SFLDS00029">
    <property type="entry name" value="Radical_SAM"/>
    <property type="match status" value="1"/>
</dbReference>
<evidence type="ECO:0000256" key="2">
    <source>
        <dbReference type="ARBA" id="ARBA00022691"/>
    </source>
</evidence>
<dbReference type="GO" id="GO:0005737">
    <property type="term" value="C:cytoplasm"/>
    <property type="evidence" value="ECO:0007669"/>
    <property type="project" value="TreeGrafter"/>
</dbReference>
<dbReference type="EMBL" id="CABPSL010000005">
    <property type="protein sequence ID" value="VVD96843.1"/>
    <property type="molecule type" value="Genomic_DNA"/>
</dbReference>
<evidence type="ECO:0000313" key="8">
    <source>
        <dbReference type="Proteomes" id="UP000384354"/>
    </source>
</evidence>
<organism evidence="7 8">
    <name type="scientific">Pandoraea cepalis</name>
    <dbReference type="NCBI Taxonomy" id="2508294"/>
    <lineage>
        <taxon>Bacteria</taxon>
        <taxon>Pseudomonadati</taxon>
        <taxon>Pseudomonadota</taxon>
        <taxon>Betaproteobacteria</taxon>
        <taxon>Burkholderiales</taxon>
        <taxon>Burkholderiaceae</taxon>
        <taxon>Pandoraea</taxon>
    </lineage>
</organism>
<evidence type="ECO:0000313" key="7">
    <source>
        <dbReference type="EMBL" id="VVD96843.1"/>
    </source>
</evidence>
<dbReference type="AlphaFoldDB" id="A0A5E4UB10"/>
<dbReference type="SMART" id="SM00729">
    <property type="entry name" value="Elp3"/>
    <property type="match status" value="1"/>
</dbReference>
<dbReference type="InterPro" id="IPR007197">
    <property type="entry name" value="rSAM"/>
</dbReference>
<sequence length="465" mass="52986">MQLFSDAPLLKFDRQFPIYNFFFPGQRAAREGASVRKALRSGSQHATSRALYFHIPFCETICSFCPFTRGTFRNADVIENYVVDLLKEIELKAAMVDLRAVPVRAIFFGGGTPSLLSPEQIRRIGESIRRHFDLSRIEEYSFEIEVKSLTEEKASAMQDIGVTHPRFGLQTFNPRWREMFDLTATLDQVHAATQCLTSRFPYQSFDLLYGMSGTDEDMLLRDLEQAVAMRTTNIDVYPIDNVMTQVTLHRKIAKAGYSPTSAARKFSMRLLADEFMRHAGFSPHNGHGYVRGRCSPDTVVSAEYSFVYHEHVYGYDDCDLLGFGVNAISAVFGHVMTNTHSRAIYHQTLGQGQLPTAVSEHEPALDYARPLILRLPYHGAVEKRLVDLSKVPEDVCDRLRRLIEAGLVDDAAESYRLTRLGWHWYVNMMVYLMPSRERAMLNRLVVTQLAPGERSMDISELRFAH</sequence>
<keyword evidence="4" id="KW-0408">Iron</keyword>
<accession>A0A5E4UB10</accession>
<reference evidence="7 8" key="1">
    <citation type="submission" date="2019-08" db="EMBL/GenBank/DDBJ databases">
        <authorList>
            <person name="Peeters C."/>
        </authorList>
    </citation>
    <scope>NUCLEOTIDE SEQUENCE [LARGE SCALE GENOMIC DNA]</scope>
    <source>
        <strain evidence="7 8">LMG 31106</strain>
    </source>
</reference>
<feature type="domain" description="Elp3/MiaA/NifB-like radical SAM core" evidence="6">
    <location>
        <begin position="48"/>
        <end position="271"/>
    </location>
</feature>
<evidence type="ECO:0000256" key="4">
    <source>
        <dbReference type="ARBA" id="ARBA00023004"/>
    </source>
</evidence>
<dbReference type="InterPro" id="IPR006638">
    <property type="entry name" value="Elp3/MiaA/NifB-like_rSAM"/>
</dbReference>
<dbReference type="GO" id="GO:0003824">
    <property type="term" value="F:catalytic activity"/>
    <property type="evidence" value="ECO:0007669"/>
    <property type="project" value="InterPro"/>
</dbReference>
<dbReference type="GO" id="GO:0051539">
    <property type="term" value="F:4 iron, 4 sulfur cluster binding"/>
    <property type="evidence" value="ECO:0007669"/>
    <property type="project" value="TreeGrafter"/>
</dbReference>
<dbReference type="RefSeq" id="WP_150563098.1">
    <property type="nucleotide sequence ID" value="NZ_CABPSL010000005.1"/>
</dbReference>
<dbReference type="GO" id="GO:0006779">
    <property type="term" value="P:porphyrin-containing compound biosynthetic process"/>
    <property type="evidence" value="ECO:0007669"/>
    <property type="project" value="TreeGrafter"/>
</dbReference>
<evidence type="ECO:0000256" key="1">
    <source>
        <dbReference type="ARBA" id="ARBA00001966"/>
    </source>
</evidence>
<dbReference type="CDD" id="cd01335">
    <property type="entry name" value="Radical_SAM"/>
    <property type="match status" value="1"/>
</dbReference>
<evidence type="ECO:0000256" key="5">
    <source>
        <dbReference type="ARBA" id="ARBA00023014"/>
    </source>
</evidence>
<dbReference type="InterPro" id="IPR058240">
    <property type="entry name" value="rSAM_sf"/>
</dbReference>